<dbReference type="SUPFAM" id="SSF53850">
    <property type="entry name" value="Periplasmic binding protein-like II"/>
    <property type="match status" value="1"/>
</dbReference>
<keyword evidence="3" id="KW-1185">Reference proteome</keyword>
<feature type="signal peptide" evidence="1">
    <location>
        <begin position="1"/>
        <end position="37"/>
    </location>
</feature>
<evidence type="ECO:0008006" key="4">
    <source>
        <dbReference type="Google" id="ProtNLM"/>
    </source>
</evidence>
<keyword evidence="1" id="KW-0732">Signal</keyword>
<feature type="chain" id="PRO_5003898441" description="Solute-binding protein family 3/N-terminal domain-containing protein" evidence="1">
    <location>
        <begin position="38"/>
        <end position="311"/>
    </location>
</feature>
<evidence type="ECO:0000313" key="2">
    <source>
        <dbReference type="EMBL" id="GAC30357.1"/>
    </source>
</evidence>
<dbReference type="RefSeq" id="WP_006014320.1">
    <property type="nucleotide sequence ID" value="NZ_BAEQ01000055.1"/>
</dbReference>
<comment type="caution">
    <text evidence="2">The sequence shown here is derived from an EMBL/GenBank/DDBJ whole genome shotgun (WGS) entry which is preliminary data.</text>
</comment>
<sequence>MTNKYSALTSIKSVSMERIASIILAMVLLCSCAATNAATWVVTYPGSLYDGDERHKYPEALLKLALEKTGVRYTMVASQRIKYQSKALRKLRENIEVNVVWSTTDRQREDDLLPIRIPIAKGLIGWRVMLTHKNKPFYRKELTSLGDLLVYAPVQGIDWPDTKILQANGFNVLGAQNRSEAASLLSRQQADFYPLSVIEALTELRQEGADPDIRLKEGIALQYRAAMYFFVNKRNVTLARLIEVGLERAIEDGSFDELFYEYHGDMLERLALDKITYFELDNPLLPIKTPVSESKYWYTPGQFEGKKKATN</sequence>
<dbReference type="Proteomes" id="UP000006251">
    <property type="component" value="Unassembled WGS sequence"/>
</dbReference>
<dbReference type="PROSITE" id="PS51257">
    <property type="entry name" value="PROKAR_LIPOPROTEIN"/>
    <property type="match status" value="1"/>
</dbReference>
<dbReference type="EMBL" id="BAEQ01000055">
    <property type="protein sequence ID" value="GAC30357.1"/>
    <property type="molecule type" value="Genomic_DNA"/>
</dbReference>
<reference evidence="3" key="1">
    <citation type="journal article" date="2014" name="Environ. Microbiol.">
        <title>Comparative genomics of the marine bacterial genus Glaciecola reveals the high degree of genomic diversity and genomic characteristic for cold adaptation.</title>
        <authorList>
            <person name="Qin Q.L."/>
            <person name="Xie B.B."/>
            <person name="Yu Y."/>
            <person name="Shu Y.L."/>
            <person name="Rong J.C."/>
            <person name="Zhang Y.J."/>
            <person name="Zhao D.L."/>
            <person name="Chen X.L."/>
            <person name="Zhang X.Y."/>
            <person name="Chen B."/>
            <person name="Zhou B.C."/>
            <person name="Zhang Y.Z."/>
        </authorList>
    </citation>
    <scope>NUCLEOTIDE SEQUENCE [LARGE SCALE GENOMIC DNA]</scope>
    <source>
        <strain evidence="3">ACAM 615</strain>
    </source>
</reference>
<dbReference type="STRING" id="1121922.GCA_000428905_00864"/>
<gene>
    <name evidence="2" type="ORF">GPAL_3509</name>
</gene>
<accession>K6ZJ57</accession>
<evidence type="ECO:0000256" key="1">
    <source>
        <dbReference type="SAM" id="SignalP"/>
    </source>
</evidence>
<protein>
    <recommendedName>
        <fullName evidence="4">Solute-binding protein family 3/N-terminal domain-containing protein</fullName>
    </recommendedName>
</protein>
<dbReference type="AlphaFoldDB" id="K6ZJ57"/>
<evidence type="ECO:0000313" key="3">
    <source>
        <dbReference type="Proteomes" id="UP000006251"/>
    </source>
</evidence>
<name>K6ZJ57_9ALTE</name>
<organism evidence="2 3">
    <name type="scientific">Brumicola pallidula DSM 14239 = ACAM 615</name>
    <dbReference type="NCBI Taxonomy" id="1121922"/>
    <lineage>
        <taxon>Bacteria</taxon>
        <taxon>Pseudomonadati</taxon>
        <taxon>Pseudomonadota</taxon>
        <taxon>Gammaproteobacteria</taxon>
        <taxon>Alteromonadales</taxon>
        <taxon>Alteromonadaceae</taxon>
        <taxon>Brumicola</taxon>
    </lineage>
</organism>
<proteinExistence type="predicted"/>